<evidence type="ECO:0000256" key="1">
    <source>
        <dbReference type="ARBA" id="ARBA00004173"/>
    </source>
</evidence>
<dbReference type="VEuPathDB" id="FungiDB:CXQ87_001309"/>
<sequence>MSVRFTRGFASKARTWGVWSDFQSRSPSLKIPNDKIKSDLFKGISNDGPQSYTIESHRKSYHSPLHIDPTFQQAYDILENEAESIYKEAQGSGSEELLVKAEIKNPEVLHNFENGKADLSIPVYRRLAEEKWKAHDLMVTMQRLETLHVIPDTMPTLDPKVDVKVRFGHNSREEFAGDITPGTVLPAFAVSIPPTIEVQEFNAADHDSGLYTAVIVNPDTPDLERNSFKTTLHYGLQNVPLTYTDNAITPAKLLANPQFVFQQYTPLLPEKNAQKQRACLWVFRQTKKLDTLSYNTENFDIREFAETNGLTAVGAHVWRQVFDRSVNETRAKFGLPQGRVFRRIRGIKPLV</sequence>
<dbReference type="Pfam" id="PF01161">
    <property type="entry name" value="PBP"/>
    <property type="match status" value="1"/>
</dbReference>
<evidence type="ECO:0000256" key="5">
    <source>
        <dbReference type="ARBA" id="ARBA00039444"/>
    </source>
</evidence>
<dbReference type="CDD" id="cd00866">
    <property type="entry name" value="PEBP_euk"/>
    <property type="match status" value="1"/>
</dbReference>
<dbReference type="InterPro" id="IPR035810">
    <property type="entry name" value="PEBP_euk"/>
</dbReference>
<evidence type="ECO:0000256" key="4">
    <source>
        <dbReference type="ARBA" id="ARBA00038016"/>
    </source>
</evidence>
<dbReference type="Gene3D" id="3.90.280.10">
    <property type="entry name" value="PEBP-like"/>
    <property type="match status" value="1"/>
</dbReference>
<protein>
    <recommendedName>
        <fullName evidence="5">Large ribosomal subunit protein mL38</fullName>
    </recommendedName>
</protein>
<evidence type="ECO:0000256" key="2">
    <source>
        <dbReference type="ARBA" id="ARBA00023128"/>
    </source>
</evidence>
<comment type="similarity">
    <text evidence="4">Belongs to the phosphatidylethanolamine-binding protein family. Mitochondrion-specific ribosomal protein mL38 subfamily.</text>
</comment>
<dbReference type="InterPro" id="IPR008914">
    <property type="entry name" value="PEBP"/>
</dbReference>
<keyword evidence="2" id="KW-0496">Mitochondrion</keyword>
<comment type="subcellular location">
    <subcellularLocation>
        <location evidence="1">Mitochondrion</location>
    </subcellularLocation>
</comment>
<comment type="function">
    <text evidence="3">Component of the mitochondrial ribosome (mitoribosome), a dedicated translation machinery responsible for the synthesis of mitochondrial genome-encoded proteins, including at least some of the essential transmembrane subunits of the mitochondrial respiratory chain. The mitoribosomes are attached to the mitochondrial inner membrane and translation products are cotranslationally integrated into the membrane.</text>
</comment>
<comment type="caution">
    <text evidence="6">The sequence shown here is derived from an EMBL/GenBank/DDBJ whole genome shotgun (WGS) entry which is preliminary data.</text>
</comment>
<dbReference type="AlphaFoldDB" id="A0A2V1AL39"/>
<dbReference type="SUPFAM" id="SSF49777">
    <property type="entry name" value="PEBP-like"/>
    <property type="match status" value="1"/>
</dbReference>
<gene>
    <name evidence="6" type="ORF">CXQ87_001309</name>
</gene>
<keyword evidence="7" id="KW-1185">Reference proteome</keyword>
<evidence type="ECO:0000313" key="7">
    <source>
        <dbReference type="Proteomes" id="UP000244406"/>
    </source>
</evidence>
<dbReference type="Proteomes" id="UP000244406">
    <property type="component" value="Unassembled WGS sequence"/>
</dbReference>
<reference evidence="6 7" key="1">
    <citation type="submission" date="2017-12" db="EMBL/GenBank/DDBJ databases">
        <title>Genome Sequence of the Amphotericin B-resistant Candida duobushaemulonii strain, B09383.</title>
        <authorList>
            <person name="Chow N.A."/>
            <person name="Gade L."/>
            <person name="Batra D."/>
            <person name="Rowe L.A."/>
            <person name="Loparev V.N."/>
            <person name="Litvintseva A.P."/>
        </authorList>
    </citation>
    <scope>NUCLEOTIDE SEQUENCE [LARGE SCALE GENOMIC DNA]</scope>
    <source>
        <strain evidence="6 7">B09383</strain>
    </source>
</reference>
<evidence type="ECO:0000313" key="6">
    <source>
        <dbReference type="EMBL" id="PVH18384.1"/>
    </source>
</evidence>
<dbReference type="FunFam" id="3.90.280.10:FF:000004">
    <property type="entry name" value="Mitochondrial large ribosomal subunit YmL35"/>
    <property type="match status" value="1"/>
</dbReference>
<name>A0A2V1AL39_9ASCO</name>
<dbReference type="InterPro" id="IPR036610">
    <property type="entry name" value="PEBP-like_sf"/>
</dbReference>
<organism evidence="6 7">
    <name type="scientific">Candidozyma duobushaemuli</name>
    <dbReference type="NCBI Taxonomy" id="1231522"/>
    <lineage>
        <taxon>Eukaryota</taxon>
        <taxon>Fungi</taxon>
        <taxon>Dikarya</taxon>
        <taxon>Ascomycota</taxon>
        <taxon>Saccharomycotina</taxon>
        <taxon>Pichiomycetes</taxon>
        <taxon>Metschnikowiaceae</taxon>
        <taxon>Candidozyma</taxon>
    </lineage>
</organism>
<dbReference type="RefSeq" id="XP_025339324.1">
    <property type="nucleotide sequence ID" value="XM_025479851.1"/>
</dbReference>
<dbReference type="PANTHER" id="PTHR11362:SF82">
    <property type="entry name" value="PHOSPHATIDYLETHANOLAMINE-BINDING PROTEIN 4"/>
    <property type="match status" value="1"/>
</dbReference>
<dbReference type="PANTHER" id="PTHR11362">
    <property type="entry name" value="PHOSPHATIDYLETHANOLAMINE-BINDING PROTEIN"/>
    <property type="match status" value="1"/>
</dbReference>
<dbReference type="EMBL" id="PKFP01000008">
    <property type="protein sequence ID" value="PVH18384.1"/>
    <property type="molecule type" value="Genomic_DNA"/>
</dbReference>
<dbReference type="GeneID" id="37001309"/>
<dbReference type="GO" id="GO:0005739">
    <property type="term" value="C:mitochondrion"/>
    <property type="evidence" value="ECO:0007669"/>
    <property type="project" value="UniProtKB-SubCell"/>
</dbReference>
<evidence type="ECO:0000256" key="3">
    <source>
        <dbReference type="ARBA" id="ARBA00037226"/>
    </source>
</evidence>
<proteinExistence type="inferred from homology"/>
<dbReference type="Gene3D" id="1.20.58.1180">
    <property type="match status" value="1"/>
</dbReference>
<accession>A0A2V1AL39</accession>